<dbReference type="PANTHER" id="PTHR45646:SF11">
    <property type="entry name" value="SERINE_THREONINE-PROTEIN KINASE DOA"/>
    <property type="match status" value="1"/>
</dbReference>
<gene>
    <name evidence="9" type="primary">LKH1_1</name>
    <name evidence="9" type="ORF">MFIFM68171_02770</name>
</gene>
<keyword evidence="3 6" id="KW-0547">Nucleotide-binding</keyword>
<dbReference type="InterPro" id="IPR017441">
    <property type="entry name" value="Protein_kinase_ATP_BS"/>
</dbReference>
<organism evidence="9 10">
    <name type="scientific">Madurella fahalii</name>
    <dbReference type="NCBI Taxonomy" id="1157608"/>
    <lineage>
        <taxon>Eukaryota</taxon>
        <taxon>Fungi</taxon>
        <taxon>Dikarya</taxon>
        <taxon>Ascomycota</taxon>
        <taxon>Pezizomycotina</taxon>
        <taxon>Sordariomycetes</taxon>
        <taxon>Sordariomycetidae</taxon>
        <taxon>Sordariales</taxon>
        <taxon>Sordariales incertae sedis</taxon>
        <taxon>Madurella</taxon>
    </lineage>
</organism>
<accession>A0ABQ0G460</accession>
<evidence type="ECO:0000256" key="5">
    <source>
        <dbReference type="ARBA" id="ARBA00022840"/>
    </source>
</evidence>
<dbReference type="SMART" id="SM00220">
    <property type="entry name" value="S_TKc"/>
    <property type="match status" value="1"/>
</dbReference>
<comment type="caution">
    <text evidence="9">The sequence shown here is derived from an EMBL/GenBank/DDBJ whole genome shotgun (WGS) entry which is preliminary data.</text>
</comment>
<dbReference type="RefSeq" id="XP_070914293.1">
    <property type="nucleotide sequence ID" value="XM_071058192.1"/>
</dbReference>
<evidence type="ECO:0000256" key="2">
    <source>
        <dbReference type="ARBA" id="ARBA00022679"/>
    </source>
</evidence>
<keyword evidence="1" id="KW-0723">Serine/threonine-protein kinase</keyword>
<evidence type="ECO:0000256" key="1">
    <source>
        <dbReference type="ARBA" id="ARBA00022527"/>
    </source>
</evidence>
<proteinExistence type="predicted"/>
<keyword evidence="5 6" id="KW-0067">ATP-binding</keyword>
<evidence type="ECO:0000256" key="6">
    <source>
        <dbReference type="PROSITE-ProRule" id="PRU10141"/>
    </source>
</evidence>
<evidence type="ECO:0000256" key="7">
    <source>
        <dbReference type="SAM" id="MobiDB-lite"/>
    </source>
</evidence>
<dbReference type="InterPro" id="IPR051175">
    <property type="entry name" value="CLK_kinases"/>
</dbReference>
<dbReference type="Proteomes" id="UP001628179">
    <property type="component" value="Unassembled WGS sequence"/>
</dbReference>
<dbReference type="InterPro" id="IPR011009">
    <property type="entry name" value="Kinase-like_dom_sf"/>
</dbReference>
<dbReference type="PROSITE" id="PS00107">
    <property type="entry name" value="PROTEIN_KINASE_ATP"/>
    <property type="match status" value="1"/>
</dbReference>
<dbReference type="PROSITE" id="PS50011">
    <property type="entry name" value="PROTEIN_KINASE_DOM"/>
    <property type="match status" value="1"/>
</dbReference>
<dbReference type="SUPFAM" id="SSF56112">
    <property type="entry name" value="Protein kinase-like (PK-like)"/>
    <property type="match status" value="1"/>
</dbReference>
<reference evidence="9 10" key="1">
    <citation type="submission" date="2024-09" db="EMBL/GenBank/DDBJ databases">
        <title>Itraconazole resistance in Madurella fahalii resulting from another homologue of gene encoding cytochrome P450 14-alpha sterol demethylase (CYP51).</title>
        <authorList>
            <person name="Yoshioka I."/>
            <person name="Fahal A.H."/>
            <person name="Kaneko S."/>
            <person name="Yaguchi T."/>
        </authorList>
    </citation>
    <scope>NUCLEOTIDE SEQUENCE [LARGE SCALE GENOMIC DNA]</scope>
    <source>
        <strain evidence="9 10">IFM 68171</strain>
    </source>
</reference>
<evidence type="ECO:0000259" key="8">
    <source>
        <dbReference type="PROSITE" id="PS50011"/>
    </source>
</evidence>
<evidence type="ECO:0000313" key="9">
    <source>
        <dbReference type="EMBL" id="GAB1312560.1"/>
    </source>
</evidence>
<dbReference type="Pfam" id="PF00069">
    <property type="entry name" value="Pkinase"/>
    <property type="match status" value="1"/>
</dbReference>
<evidence type="ECO:0000256" key="3">
    <source>
        <dbReference type="ARBA" id="ARBA00022741"/>
    </source>
</evidence>
<dbReference type="Gene3D" id="1.10.510.10">
    <property type="entry name" value="Transferase(Phosphotransferase) domain 1"/>
    <property type="match status" value="1"/>
</dbReference>
<keyword evidence="2" id="KW-0808">Transferase</keyword>
<dbReference type="GO" id="GO:0016301">
    <property type="term" value="F:kinase activity"/>
    <property type="evidence" value="ECO:0007669"/>
    <property type="project" value="UniProtKB-KW"/>
</dbReference>
<dbReference type="InterPro" id="IPR000719">
    <property type="entry name" value="Prot_kinase_dom"/>
</dbReference>
<evidence type="ECO:0000256" key="4">
    <source>
        <dbReference type="ARBA" id="ARBA00022777"/>
    </source>
</evidence>
<name>A0ABQ0G460_9PEZI</name>
<keyword evidence="10" id="KW-1185">Reference proteome</keyword>
<keyword evidence="4 9" id="KW-0418">Kinase</keyword>
<feature type="domain" description="Protein kinase" evidence="8">
    <location>
        <begin position="82"/>
        <end position="217"/>
    </location>
</feature>
<dbReference type="GeneID" id="98173515"/>
<feature type="region of interest" description="Disordered" evidence="7">
    <location>
        <begin position="1"/>
        <end position="23"/>
    </location>
</feature>
<dbReference type="EMBL" id="BAAFSV010000001">
    <property type="protein sequence ID" value="GAB1312560.1"/>
    <property type="molecule type" value="Genomic_DNA"/>
</dbReference>
<sequence>MSASPMARPDSANTQSNSARHRPQGATLAHTLVRYQPPAHPPKRAQHVPITIISDPSDCGTVSCDAYGHYIVVPGNDLTDRYGNIKLVGQGTFSQVVQATEKTSGKLVAIKIGRSLAEYYKAGRAELRILETLRANDEDNRNRCIYVRDCFDYRGHICIVTDLFGQSVFDFLKSNKFMPFPGSQIQSFAHQLFMSVACLISGSFGYPGYIQRAFFSS</sequence>
<feature type="binding site" evidence="6">
    <location>
        <position position="111"/>
    </location>
    <ligand>
        <name>ATP</name>
        <dbReference type="ChEBI" id="CHEBI:30616"/>
    </ligand>
</feature>
<evidence type="ECO:0000313" key="10">
    <source>
        <dbReference type="Proteomes" id="UP001628179"/>
    </source>
</evidence>
<protein>
    <submittedName>
        <fullName evidence="9">Serine threonine protein kinase CMGC group</fullName>
    </submittedName>
</protein>
<dbReference type="Gene3D" id="3.30.200.20">
    <property type="entry name" value="Phosphorylase Kinase, domain 1"/>
    <property type="match status" value="1"/>
</dbReference>
<dbReference type="PANTHER" id="PTHR45646">
    <property type="entry name" value="SERINE/THREONINE-PROTEIN KINASE DOA-RELATED"/>
    <property type="match status" value="1"/>
</dbReference>